<evidence type="ECO:0000259" key="1">
    <source>
        <dbReference type="Pfam" id="PF00248"/>
    </source>
</evidence>
<dbReference type="PANTHER" id="PTHR42686:SF1">
    <property type="entry name" value="GH17980P-RELATED"/>
    <property type="match status" value="1"/>
</dbReference>
<dbReference type="GO" id="GO:0005829">
    <property type="term" value="C:cytosol"/>
    <property type="evidence" value="ECO:0007669"/>
    <property type="project" value="TreeGrafter"/>
</dbReference>
<dbReference type="AlphaFoldDB" id="A0A4U9TPN3"/>
<reference evidence="2" key="1">
    <citation type="submission" date="2019-05" db="EMBL/GenBank/DDBJ databases">
        <authorList>
            <consortium name="Pathogen Informatics"/>
        </authorList>
    </citation>
    <scope>NUCLEOTIDE SEQUENCE [LARGE SCALE GENOMIC DNA]</scope>
    <source>
        <strain evidence="2">NCTC12965</strain>
    </source>
</reference>
<dbReference type="SUPFAM" id="SSF51430">
    <property type="entry name" value="NAD(P)-linked oxidoreductase"/>
    <property type="match status" value="1"/>
</dbReference>
<dbReference type="InterPro" id="IPR020471">
    <property type="entry name" value="AKR"/>
</dbReference>
<dbReference type="Gene3D" id="3.20.20.100">
    <property type="entry name" value="NADP-dependent oxidoreductase domain"/>
    <property type="match status" value="1"/>
</dbReference>
<dbReference type="InterPro" id="IPR036812">
    <property type="entry name" value="NAD(P)_OxRdtase_dom_sf"/>
</dbReference>
<feature type="domain" description="NADP-dependent oxidoreductase" evidence="1">
    <location>
        <begin position="17"/>
        <end position="325"/>
    </location>
</feature>
<dbReference type="PANTHER" id="PTHR42686">
    <property type="entry name" value="GH17980P-RELATED"/>
    <property type="match status" value="1"/>
</dbReference>
<dbReference type="GeneID" id="30323384"/>
<dbReference type="RefSeq" id="WP_051346316.1">
    <property type="nucleotide sequence ID" value="NZ_CAMISM010000026.1"/>
</dbReference>
<dbReference type="EMBL" id="CABEEZ010000027">
    <property type="protein sequence ID" value="VTR22050.1"/>
    <property type="molecule type" value="Genomic_DNA"/>
</dbReference>
<organism evidence="2">
    <name type="scientific">Serratia fonticola</name>
    <dbReference type="NCBI Taxonomy" id="47917"/>
    <lineage>
        <taxon>Bacteria</taxon>
        <taxon>Pseudomonadati</taxon>
        <taxon>Pseudomonadota</taxon>
        <taxon>Gammaproteobacteria</taxon>
        <taxon>Enterobacterales</taxon>
        <taxon>Yersiniaceae</taxon>
        <taxon>Serratia</taxon>
    </lineage>
</organism>
<protein>
    <submittedName>
        <fullName evidence="2">Pyridoxal 4-dehydrogenase</fullName>
        <ecNumber evidence="2">1.1.1.107</ecNumber>
    </submittedName>
</protein>
<dbReference type="InterPro" id="IPR023210">
    <property type="entry name" value="NADP_OxRdtase_dom"/>
</dbReference>
<keyword evidence="2" id="KW-0560">Oxidoreductase</keyword>
<gene>
    <name evidence="2" type="primary">pld1</name>
    <name evidence="2" type="ORF">NCTC12965_01418</name>
</gene>
<dbReference type="EC" id="1.1.1.107" evidence="2"/>
<sequence length="331" mass="36702">MITMNTIKSVGLTVPSLTFGAASLANLFKSLSNTEAMAIVDKAIQVGWRYFDTAPHYGSGLSELRLGMGLRGLERSDYVLSTKVGRLLQSRKQQPGLEAGEFFFDENPFNRHADYSYAGIMRSYEDSIQRLGTRYIDILYVHDIGTYTYGQTPLERKHFKDFCDSGQQALDELKRNGDIKAWGVGANEEAILMEVMDHAAPDIFMLANRYNLLETDRQAFFAKCEQQGVSVAIAAPFATGVLVAKDKSSSLYEYGAVPPSVIEKINYIEAVCNRHDVPLGAAALQFPLRNKNVVTVTCGVQSVEQAVTNYEWANWEIPAALWDELAGLGIK</sequence>
<evidence type="ECO:0000313" key="2">
    <source>
        <dbReference type="EMBL" id="VTR22050.1"/>
    </source>
</evidence>
<dbReference type="GO" id="GO:0050235">
    <property type="term" value="F:pyridoxal 4-dehydrogenase activity"/>
    <property type="evidence" value="ECO:0007669"/>
    <property type="project" value="UniProtKB-EC"/>
</dbReference>
<accession>A0A4U9TPN3</accession>
<name>A0A4U9TPN3_SERFO</name>
<dbReference type="Pfam" id="PF00248">
    <property type="entry name" value="Aldo_ket_red"/>
    <property type="match status" value="1"/>
</dbReference>
<proteinExistence type="predicted"/>